<dbReference type="InterPro" id="IPR005247">
    <property type="entry name" value="YbhB_YbcL/LppC-like"/>
</dbReference>
<dbReference type="Gene3D" id="3.90.280.10">
    <property type="entry name" value="PEBP-like"/>
    <property type="match status" value="1"/>
</dbReference>
<dbReference type="SUPFAM" id="SSF49777">
    <property type="entry name" value="PEBP-like"/>
    <property type="match status" value="1"/>
</dbReference>
<accession>A0A6J6KI43</accession>
<evidence type="ECO:0000313" key="1">
    <source>
        <dbReference type="EMBL" id="CAB4647884.1"/>
    </source>
</evidence>
<dbReference type="CDD" id="cd00865">
    <property type="entry name" value="PEBP_bact_arch"/>
    <property type="match status" value="1"/>
</dbReference>
<dbReference type="InterPro" id="IPR036610">
    <property type="entry name" value="PEBP-like_sf"/>
</dbReference>
<dbReference type="AlphaFoldDB" id="A0A6J6KI43"/>
<dbReference type="PANTHER" id="PTHR30289:SF1">
    <property type="entry name" value="PEBP (PHOSPHATIDYLETHANOLAMINE-BINDING PROTEIN) FAMILY PROTEIN"/>
    <property type="match status" value="1"/>
</dbReference>
<dbReference type="EMBL" id="CAEZWJ010000007">
    <property type="protein sequence ID" value="CAB4647884.1"/>
    <property type="molecule type" value="Genomic_DNA"/>
</dbReference>
<organism evidence="1">
    <name type="scientific">freshwater metagenome</name>
    <dbReference type="NCBI Taxonomy" id="449393"/>
    <lineage>
        <taxon>unclassified sequences</taxon>
        <taxon>metagenomes</taxon>
        <taxon>ecological metagenomes</taxon>
    </lineage>
</organism>
<dbReference type="Pfam" id="PF01161">
    <property type="entry name" value="PBP"/>
    <property type="match status" value="1"/>
</dbReference>
<dbReference type="PANTHER" id="PTHR30289">
    <property type="entry name" value="UNCHARACTERIZED PROTEIN YBCL-RELATED"/>
    <property type="match status" value="1"/>
</dbReference>
<sequence>MSSLRSTIAIAVCAAVALVSCSTDGRTMQEPTPNQIAAVSPGSTLPPEGDAVIEQSDPLTLTAPWASGTAIDPRYTCDGEALSPPLAWSSAPSETKAFGIVLTDRDKTDYIHWVITNIDPTVTTISENTNPTGAYVAENSEKKRGYAAPCPPDGSTHSFSITLYALSSLVDTQKYSTASSIIEQMNSVVLEVGTNDFTYSR</sequence>
<name>A0A6J6KI43_9ZZZZ</name>
<dbReference type="InterPro" id="IPR008914">
    <property type="entry name" value="PEBP"/>
</dbReference>
<dbReference type="NCBIfam" id="TIGR00481">
    <property type="entry name" value="YbhB/YbcL family Raf kinase inhibitor-like protein"/>
    <property type="match status" value="1"/>
</dbReference>
<proteinExistence type="predicted"/>
<gene>
    <name evidence="1" type="ORF">UFOPK2214_00375</name>
</gene>
<protein>
    <submittedName>
        <fullName evidence="1">Unannotated protein</fullName>
    </submittedName>
</protein>
<reference evidence="1" key="1">
    <citation type="submission" date="2020-05" db="EMBL/GenBank/DDBJ databases">
        <authorList>
            <person name="Chiriac C."/>
            <person name="Salcher M."/>
            <person name="Ghai R."/>
            <person name="Kavagutti S V."/>
        </authorList>
    </citation>
    <scope>NUCLEOTIDE SEQUENCE</scope>
</reference>
<dbReference type="PROSITE" id="PS51257">
    <property type="entry name" value="PROKAR_LIPOPROTEIN"/>
    <property type="match status" value="1"/>
</dbReference>